<gene>
    <name evidence="3" type="ORF">F8377_04990</name>
</gene>
<feature type="domain" description="Glucose-6-phosphate dehydrogenase assembly protein OpcA C-terminal" evidence="2">
    <location>
        <begin position="165"/>
        <end position="306"/>
    </location>
</feature>
<evidence type="ECO:0000259" key="1">
    <source>
        <dbReference type="Pfam" id="PF10128"/>
    </source>
</evidence>
<dbReference type="RefSeq" id="WP_151844153.1">
    <property type="nucleotide sequence ID" value="NZ_WBZJ01000001.1"/>
</dbReference>
<dbReference type="Pfam" id="PF20171">
    <property type="entry name" value="OpcA_G6PD_C"/>
    <property type="match status" value="1"/>
</dbReference>
<reference evidence="3 4" key="1">
    <citation type="submission" date="2019-10" db="EMBL/GenBank/DDBJ databases">
        <title>Corynebacterium sp novel species isolated from the respiratory tract of Marmot.</title>
        <authorList>
            <person name="Zhang G."/>
        </authorList>
    </citation>
    <scope>NUCLEOTIDE SEQUENCE [LARGE SCALE GENOMIC DNA]</scope>
    <source>
        <strain evidence="3 4">336</strain>
    </source>
</reference>
<dbReference type="InterPro" id="IPR004555">
    <property type="entry name" value="G6PDH_assembly_OpcA"/>
</dbReference>
<dbReference type="InterPro" id="IPR046802">
    <property type="entry name" value="OpcA_G6PD_C"/>
</dbReference>
<evidence type="ECO:0000259" key="2">
    <source>
        <dbReference type="Pfam" id="PF20171"/>
    </source>
</evidence>
<keyword evidence="4" id="KW-1185">Reference proteome</keyword>
<sequence>MIIDLPDTTTQALSKKLRDVREEWGELTIGRVLTLIVVASGEDDIDAILDTLHDASREHPSRVILLVSHGDADNNTLDCQIRMGGDAGASEVIVMHLHGALAKHCASVVTPLLLPDTPIVAWWPGKAPRNPAADPIGAIAQRRITDACVEGDPDPFYRRRLTYSPGDTDLVWSRITLWRAVLASMVDRPPHEEILSAEVHGPALDPSVDIAAGWLADRLDVPVSRITTDADAIPRDDHGEMTLGIQKTVLYRPSGQSIVEIVDASTASLTVAGKTSLVTLSRRVLADCLAEELRHLDPDETYGRALRRLVRVHRPGHSMNRAAATGVAASDTTDDFEGSHR</sequence>
<dbReference type="PANTHER" id="PTHR38658:SF1">
    <property type="entry name" value="OXPP CYCLE PROTEIN OPCA-RELATED"/>
    <property type="match status" value="1"/>
</dbReference>
<dbReference type="InterPro" id="IPR046801">
    <property type="entry name" value="OpcA_G6PD_N"/>
</dbReference>
<dbReference type="Proteomes" id="UP000436181">
    <property type="component" value="Unassembled WGS sequence"/>
</dbReference>
<evidence type="ECO:0000313" key="4">
    <source>
        <dbReference type="Proteomes" id="UP000436181"/>
    </source>
</evidence>
<dbReference type="PANTHER" id="PTHR38658">
    <property type="entry name" value="OXPP CYCLE PROTEIN OPCA-RELATED"/>
    <property type="match status" value="1"/>
</dbReference>
<proteinExistence type="predicted"/>
<evidence type="ECO:0000313" key="3">
    <source>
        <dbReference type="EMBL" id="KAB3523476.1"/>
    </source>
</evidence>
<name>A0ABQ6VK16_9CORY</name>
<accession>A0ABQ6VK16</accession>
<comment type="caution">
    <text evidence="3">The sequence shown here is derived from an EMBL/GenBank/DDBJ whole genome shotgun (WGS) entry which is preliminary data.</text>
</comment>
<protein>
    <submittedName>
        <fullName evidence="3">Glucose-6-phosphate dehydrogenase assembly protein OpcA</fullName>
    </submittedName>
</protein>
<organism evidence="3 4">
    <name type="scientific">Corynebacterium zhongnanshanii</name>
    <dbReference type="NCBI Taxonomy" id="2768834"/>
    <lineage>
        <taxon>Bacteria</taxon>
        <taxon>Bacillati</taxon>
        <taxon>Actinomycetota</taxon>
        <taxon>Actinomycetes</taxon>
        <taxon>Mycobacteriales</taxon>
        <taxon>Corynebacteriaceae</taxon>
        <taxon>Corynebacterium</taxon>
    </lineage>
</organism>
<dbReference type="EMBL" id="WBZJ01000001">
    <property type="protein sequence ID" value="KAB3523476.1"/>
    <property type="molecule type" value="Genomic_DNA"/>
</dbReference>
<feature type="domain" description="Glucose-6-phosphate dehydrogenase assembly protein OpcA N-terminal" evidence="1">
    <location>
        <begin position="54"/>
        <end position="154"/>
    </location>
</feature>
<dbReference type="Pfam" id="PF10128">
    <property type="entry name" value="OpcA_G6PD_assem"/>
    <property type="match status" value="1"/>
</dbReference>